<comment type="caution">
    <text evidence="3">The sequence shown here is derived from an EMBL/GenBank/DDBJ whole genome shotgun (WGS) entry which is preliminary data.</text>
</comment>
<feature type="transmembrane region" description="Helical" evidence="2">
    <location>
        <begin position="93"/>
        <end position="110"/>
    </location>
</feature>
<organism evidence="3">
    <name type="scientific">Schlesneria paludicola</name>
    <dbReference type="NCBI Taxonomy" id="360056"/>
    <lineage>
        <taxon>Bacteria</taxon>
        <taxon>Pseudomonadati</taxon>
        <taxon>Planctomycetota</taxon>
        <taxon>Planctomycetia</taxon>
        <taxon>Planctomycetales</taxon>
        <taxon>Planctomycetaceae</taxon>
        <taxon>Schlesneria</taxon>
    </lineage>
</organism>
<accession>A0A7C2K1G8</accession>
<feature type="region of interest" description="Disordered" evidence="1">
    <location>
        <begin position="1"/>
        <end position="33"/>
    </location>
</feature>
<reference evidence="3" key="1">
    <citation type="journal article" date="2020" name="mSystems">
        <title>Genome- and Community-Level Interaction Insights into Carbon Utilization and Element Cycling Functions of Hydrothermarchaeota in Hydrothermal Sediment.</title>
        <authorList>
            <person name="Zhou Z."/>
            <person name="Liu Y."/>
            <person name="Xu W."/>
            <person name="Pan J."/>
            <person name="Luo Z.H."/>
            <person name="Li M."/>
        </authorList>
    </citation>
    <scope>NUCLEOTIDE SEQUENCE [LARGE SCALE GENOMIC DNA]</scope>
    <source>
        <strain evidence="3">SpSt-339</strain>
    </source>
</reference>
<keyword evidence="2" id="KW-1133">Transmembrane helix</keyword>
<gene>
    <name evidence="3" type="ORF">ENQ76_15275</name>
</gene>
<dbReference type="EMBL" id="DSOK01000420">
    <property type="protein sequence ID" value="HEN16822.1"/>
    <property type="molecule type" value="Genomic_DNA"/>
</dbReference>
<dbReference type="AlphaFoldDB" id="A0A7C2K1G8"/>
<keyword evidence="2" id="KW-0812">Transmembrane</keyword>
<name>A0A7C2K1G8_9PLAN</name>
<proteinExistence type="predicted"/>
<feature type="compositionally biased region" description="Low complexity" evidence="1">
    <location>
        <begin position="16"/>
        <end position="33"/>
    </location>
</feature>
<protein>
    <submittedName>
        <fullName evidence="3">Uncharacterized protein</fullName>
    </submittedName>
</protein>
<sequence>MNSTSDDSDEAPLSHGEALANAWADGAAEDAAPPLDAADARRAADVAFLHGLLEQALRPDPAARERRIQRATAAIRSEVQPASSLTAPRRRRWLATLATVAAVVVVGFVLRNNLNPKATATAAVSTALEQASSSADRAYQLTTSLRLLDGETRDLTADLWVRGGGNYVLRQDAPLGDAFLGSNGVEHWVVPAVGPVLVGTEPGLAEQWLLREKLASPFLQLTSILERMQHRYTLRLGEAGELTTSADGQPVWCTLVIGEKQDLADVLAPDVIRLWTARQSGIAQQVEMTWNRPDDQPGVVRVVFRLQPTPADLPENWYDHAAHHAPDRRVIQRGESAESDL</sequence>
<keyword evidence="2" id="KW-0472">Membrane</keyword>
<feature type="compositionally biased region" description="Acidic residues" evidence="1">
    <location>
        <begin position="1"/>
        <end position="10"/>
    </location>
</feature>
<evidence type="ECO:0000256" key="1">
    <source>
        <dbReference type="SAM" id="MobiDB-lite"/>
    </source>
</evidence>
<evidence type="ECO:0000313" key="3">
    <source>
        <dbReference type="EMBL" id="HEN16822.1"/>
    </source>
</evidence>
<evidence type="ECO:0000256" key="2">
    <source>
        <dbReference type="SAM" id="Phobius"/>
    </source>
</evidence>